<proteinExistence type="predicted"/>
<keyword evidence="2" id="KW-0489">Methyltransferase</keyword>
<dbReference type="CDD" id="cd02440">
    <property type="entry name" value="AdoMet_MTases"/>
    <property type="match status" value="1"/>
</dbReference>
<dbReference type="InterPro" id="IPR013216">
    <property type="entry name" value="Methyltransf_11"/>
</dbReference>
<evidence type="ECO:0000259" key="1">
    <source>
        <dbReference type="Pfam" id="PF08241"/>
    </source>
</evidence>
<reference evidence="3" key="1">
    <citation type="journal article" date="2019" name="Int. J. Syst. Evol. Microbiol.">
        <title>The Global Catalogue of Microorganisms (GCM) 10K type strain sequencing project: providing services to taxonomists for standard genome sequencing and annotation.</title>
        <authorList>
            <consortium name="The Broad Institute Genomics Platform"/>
            <consortium name="The Broad Institute Genome Sequencing Center for Infectious Disease"/>
            <person name="Wu L."/>
            <person name="Ma J."/>
        </authorList>
    </citation>
    <scope>NUCLEOTIDE SEQUENCE [LARGE SCALE GENOMIC DNA]</scope>
    <source>
        <strain evidence="3">JCM 16902</strain>
    </source>
</reference>
<accession>A0ABP6Z6F0</accession>
<dbReference type="GO" id="GO:0032259">
    <property type="term" value="P:methylation"/>
    <property type="evidence" value="ECO:0007669"/>
    <property type="project" value="UniProtKB-KW"/>
</dbReference>
<dbReference type="Proteomes" id="UP001501074">
    <property type="component" value="Unassembled WGS sequence"/>
</dbReference>
<dbReference type="Pfam" id="PF08241">
    <property type="entry name" value="Methyltransf_11"/>
    <property type="match status" value="1"/>
</dbReference>
<gene>
    <name evidence="2" type="ORF">GCM10022223_11720</name>
</gene>
<evidence type="ECO:0000313" key="2">
    <source>
        <dbReference type="EMBL" id="GAA3598114.1"/>
    </source>
</evidence>
<dbReference type="GO" id="GO:0008168">
    <property type="term" value="F:methyltransferase activity"/>
    <property type="evidence" value="ECO:0007669"/>
    <property type="project" value="UniProtKB-KW"/>
</dbReference>
<evidence type="ECO:0000313" key="3">
    <source>
        <dbReference type="Proteomes" id="UP001501074"/>
    </source>
</evidence>
<feature type="domain" description="Methyltransferase type 11" evidence="1">
    <location>
        <begin position="59"/>
        <end position="152"/>
    </location>
</feature>
<organism evidence="2 3">
    <name type="scientific">Kineosporia mesophila</name>
    <dbReference type="NCBI Taxonomy" id="566012"/>
    <lineage>
        <taxon>Bacteria</taxon>
        <taxon>Bacillati</taxon>
        <taxon>Actinomycetota</taxon>
        <taxon>Actinomycetes</taxon>
        <taxon>Kineosporiales</taxon>
        <taxon>Kineosporiaceae</taxon>
        <taxon>Kineosporia</taxon>
    </lineage>
</organism>
<protein>
    <submittedName>
        <fullName evidence="2">Class I SAM-dependent methyltransferase</fullName>
    </submittedName>
</protein>
<sequence>MDLQVQRNRTVWERASYKHVREYDDLLRQAREGGSLFGRERDRLTDVLRPGPAVVHLQSGHGLEDVGLLRAGARSVVGVDFSRVATGAAQRRADELDLACRYLVAEVPGVPLADGCADLVYTGKGALIWMRDIQAWARDAARLLRPGGHLFVYESHPAVPLWNWDPDEPRVRADRSYFARSFVNDSFPADGAVEWQWTLGEIVTAVVSAGLRLVHLSEHAEPFWRPEGAEAAAWQGRLPNTFMLLARLPGEGE</sequence>
<dbReference type="InterPro" id="IPR029063">
    <property type="entry name" value="SAM-dependent_MTases_sf"/>
</dbReference>
<dbReference type="SUPFAM" id="SSF53335">
    <property type="entry name" value="S-adenosyl-L-methionine-dependent methyltransferases"/>
    <property type="match status" value="1"/>
</dbReference>
<comment type="caution">
    <text evidence="2">The sequence shown here is derived from an EMBL/GenBank/DDBJ whole genome shotgun (WGS) entry which is preliminary data.</text>
</comment>
<name>A0ABP6Z6F0_9ACTN</name>
<keyword evidence="2" id="KW-0808">Transferase</keyword>
<dbReference type="EMBL" id="BAAAZO010000002">
    <property type="protein sequence ID" value="GAA3598114.1"/>
    <property type="molecule type" value="Genomic_DNA"/>
</dbReference>
<dbReference type="Gene3D" id="3.40.50.150">
    <property type="entry name" value="Vaccinia Virus protein VP39"/>
    <property type="match status" value="1"/>
</dbReference>
<dbReference type="RefSeq" id="WP_231485923.1">
    <property type="nucleotide sequence ID" value="NZ_BAAAZO010000002.1"/>
</dbReference>
<keyword evidence="3" id="KW-1185">Reference proteome</keyword>